<dbReference type="Pfam" id="PF09719">
    <property type="entry name" value="C_GCAxxG_C_C"/>
    <property type="match status" value="1"/>
</dbReference>
<dbReference type="Pfam" id="PF00583">
    <property type="entry name" value="Acetyltransf_1"/>
    <property type="match status" value="1"/>
</dbReference>
<keyword evidence="5" id="KW-1185">Reference proteome</keyword>
<name>A0ABY0ITX5_9RHOO</name>
<evidence type="ECO:0000313" key="5">
    <source>
        <dbReference type="Proteomes" id="UP000292136"/>
    </source>
</evidence>
<dbReference type="InterPro" id="IPR016181">
    <property type="entry name" value="Acyl_CoA_acyltransferase"/>
</dbReference>
<protein>
    <submittedName>
        <fullName evidence="4">C_GCAxxG_C_C family probable redox protein</fullName>
    </submittedName>
</protein>
<dbReference type="Gene3D" id="3.40.630.30">
    <property type="match status" value="1"/>
</dbReference>
<evidence type="ECO:0000256" key="2">
    <source>
        <dbReference type="ARBA" id="ARBA00023315"/>
    </source>
</evidence>
<evidence type="ECO:0000313" key="4">
    <source>
        <dbReference type="EMBL" id="RZT90547.1"/>
    </source>
</evidence>
<reference evidence="4 5" key="1">
    <citation type="submission" date="2019-02" db="EMBL/GenBank/DDBJ databases">
        <title>Genomic Encyclopedia of Type Strains, Phase IV (KMG-IV): sequencing the most valuable type-strain genomes for metagenomic binning, comparative biology and taxonomic classification.</title>
        <authorList>
            <person name="Goeker M."/>
        </authorList>
    </citation>
    <scope>NUCLEOTIDE SEQUENCE [LARGE SCALE GENOMIC DNA]</scope>
    <source>
        <strain evidence="4 5">DSM 21223</strain>
    </source>
</reference>
<dbReference type="Proteomes" id="UP000292136">
    <property type="component" value="Unassembled WGS sequence"/>
</dbReference>
<comment type="caution">
    <text evidence="4">The sequence shown here is derived from an EMBL/GenBank/DDBJ whole genome shotgun (WGS) entry which is preliminary data.</text>
</comment>
<dbReference type="RefSeq" id="WP_014238357.1">
    <property type="nucleotide sequence ID" value="NZ_SHKM01000001.1"/>
</dbReference>
<dbReference type="PANTHER" id="PTHR43877">
    <property type="entry name" value="AMINOALKYLPHOSPHONATE N-ACETYLTRANSFERASE-RELATED-RELATED"/>
    <property type="match status" value="1"/>
</dbReference>
<dbReference type="PROSITE" id="PS51186">
    <property type="entry name" value="GNAT"/>
    <property type="match status" value="1"/>
</dbReference>
<evidence type="ECO:0000259" key="3">
    <source>
        <dbReference type="PROSITE" id="PS51186"/>
    </source>
</evidence>
<keyword evidence="1" id="KW-0808">Transferase</keyword>
<dbReference type="EMBL" id="SHKM01000001">
    <property type="protein sequence ID" value="RZT90547.1"/>
    <property type="molecule type" value="Genomic_DNA"/>
</dbReference>
<dbReference type="SUPFAM" id="SSF55729">
    <property type="entry name" value="Acyl-CoA N-acyltransferases (Nat)"/>
    <property type="match status" value="1"/>
</dbReference>
<dbReference type="InterPro" id="IPR000182">
    <property type="entry name" value="GNAT_dom"/>
</dbReference>
<keyword evidence="2" id="KW-0012">Acyltransferase</keyword>
<gene>
    <name evidence="4" type="ORF">EV678_1365</name>
</gene>
<evidence type="ECO:0000256" key="1">
    <source>
        <dbReference type="ARBA" id="ARBA00022679"/>
    </source>
</evidence>
<dbReference type="InterPro" id="IPR050832">
    <property type="entry name" value="Bact_Acetyltransf"/>
</dbReference>
<organism evidence="4 5">
    <name type="scientific">Azospira oryzae</name>
    <dbReference type="NCBI Taxonomy" id="146939"/>
    <lineage>
        <taxon>Bacteria</taxon>
        <taxon>Pseudomonadati</taxon>
        <taxon>Pseudomonadota</taxon>
        <taxon>Betaproteobacteria</taxon>
        <taxon>Rhodocyclales</taxon>
        <taxon>Rhodocyclaceae</taxon>
        <taxon>Azospira</taxon>
    </lineage>
</organism>
<dbReference type="InterPro" id="IPR010181">
    <property type="entry name" value="CGCAxxGCC_motif"/>
</dbReference>
<sequence length="312" mass="34093">MFQIRQAAGADHDAIHALLSLAHPDEPSHCRQVEDVVYVADSDVGLVGAGGLAPCGDVALLHSLIVRPGFRKQRIARQLYQHVLDHAYGMGIRELYTLTASSRTYFETLGFTPAHRDTAPESLRQALLRDDPDPDQTALMRRSLAHARSVPSTPHSYHGVDPTSQAGDFFDSGFYCAESVLLALARHMGLDSPLIPGIATGFCSGLSRTWGTCGAYSGGVLALNLALGRSDPREPVTANYDAIQRFTDEFRATCGGGHCSELLGCDLQTQEGRQVYRENHLHAQCREYVVIATRLAREILDQQNGDERLPNL</sequence>
<feature type="domain" description="N-acetyltransferase" evidence="3">
    <location>
        <begin position="2"/>
        <end position="130"/>
    </location>
</feature>
<dbReference type="CDD" id="cd04301">
    <property type="entry name" value="NAT_SF"/>
    <property type="match status" value="1"/>
</dbReference>
<proteinExistence type="predicted"/>
<accession>A0ABY0ITX5</accession>